<keyword evidence="2" id="KW-1185">Reference proteome</keyword>
<accession>A0A1V3JHL5</accession>
<comment type="caution">
    <text evidence="1">The sequence shown here is derived from an EMBL/GenBank/DDBJ whole genome shotgun (WGS) entry which is preliminary data.</text>
</comment>
<name>A0A1V3JHL5_9PAST</name>
<evidence type="ECO:0000313" key="1">
    <source>
        <dbReference type="EMBL" id="OOF56311.1"/>
    </source>
</evidence>
<gene>
    <name evidence="1" type="ORF">BKK55_06315</name>
</gene>
<protein>
    <submittedName>
        <fullName evidence="1">Uncharacterized protein</fullName>
    </submittedName>
</protein>
<evidence type="ECO:0000313" key="2">
    <source>
        <dbReference type="Proteomes" id="UP000188541"/>
    </source>
</evidence>
<dbReference type="AlphaFoldDB" id="A0A1V3JHL5"/>
<dbReference type="EMBL" id="MLHO01000031">
    <property type="protein sequence ID" value="OOF56311.1"/>
    <property type="molecule type" value="Genomic_DNA"/>
</dbReference>
<dbReference type="Proteomes" id="UP000188541">
    <property type="component" value="Unassembled WGS sequence"/>
</dbReference>
<reference evidence="1 2" key="1">
    <citation type="submission" date="2016-10" db="EMBL/GenBank/DDBJ databases">
        <title>Rodentibacter gen. nov. and new species.</title>
        <authorList>
            <person name="Christensen H."/>
        </authorList>
    </citation>
    <scope>NUCLEOTIDE SEQUENCE [LARGE SCALE GENOMIC DNA]</scope>
    <source>
        <strain evidence="1 2">1996246016</strain>
    </source>
</reference>
<proteinExistence type="predicted"/>
<sequence length="72" mass="7993">MGLDQNGKQSDIPLDVGNTPSKHCRGTDCIFTTRVIVMELGKPVFLPRPQYSILKHIYKYETGRGKGTASRA</sequence>
<organism evidence="1 2">
    <name type="scientific">Rodentibacter genomosp. 2</name>
    <dbReference type="NCBI Taxonomy" id="1908266"/>
    <lineage>
        <taxon>Bacteria</taxon>
        <taxon>Pseudomonadati</taxon>
        <taxon>Pseudomonadota</taxon>
        <taxon>Gammaproteobacteria</taxon>
        <taxon>Pasteurellales</taxon>
        <taxon>Pasteurellaceae</taxon>
        <taxon>Rodentibacter</taxon>
    </lineage>
</organism>